<evidence type="ECO:0000259" key="3">
    <source>
        <dbReference type="Pfam" id="PF23379"/>
    </source>
</evidence>
<gene>
    <name evidence="4" type="ORF">ACFFOL_06560</name>
</gene>
<feature type="compositionally biased region" description="Acidic residues" evidence="2">
    <location>
        <begin position="521"/>
        <end position="589"/>
    </location>
</feature>
<accession>A0ABD5MJ16</accession>
<evidence type="ECO:0000313" key="4">
    <source>
        <dbReference type="EMBL" id="MFB9823828.1"/>
    </source>
</evidence>
<dbReference type="InterPro" id="IPR055522">
    <property type="entry name" value="DUF7096"/>
</dbReference>
<comment type="caution">
    <text evidence="4">The sequence shown here is derived from an EMBL/GenBank/DDBJ whole genome shotgun (WGS) entry which is preliminary data.</text>
</comment>
<protein>
    <submittedName>
        <fullName evidence="4">DUF4198 domain-containing protein</fullName>
    </submittedName>
</protein>
<feature type="region of interest" description="Disordered" evidence="2">
    <location>
        <begin position="504"/>
        <end position="589"/>
    </location>
</feature>
<dbReference type="RefSeq" id="WP_222923618.1">
    <property type="nucleotide sequence ID" value="NZ_CP082287.1"/>
</dbReference>
<name>A0ABD5MJ16_9EURY</name>
<organism evidence="4 5">
    <name type="scientific">Halobaculum roseum</name>
    <dbReference type="NCBI Taxonomy" id="2175149"/>
    <lineage>
        <taxon>Archaea</taxon>
        <taxon>Methanobacteriati</taxon>
        <taxon>Methanobacteriota</taxon>
        <taxon>Stenosarchaea group</taxon>
        <taxon>Halobacteria</taxon>
        <taxon>Halobacteriales</taxon>
        <taxon>Haloferacaceae</taxon>
        <taxon>Halobaculum</taxon>
    </lineage>
</organism>
<evidence type="ECO:0000256" key="1">
    <source>
        <dbReference type="SAM" id="Coils"/>
    </source>
</evidence>
<dbReference type="GeneID" id="67212341"/>
<dbReference type="Pfam" id="PF23379">
    <property type="entry name" value="DUF7096"/>
    <property type="match status" value="1"/>
</dbReference>
<dbReference type="Proteomes" id="UP001589595">
    <property type="component" value="Unassembled WGS sequence"/>
</dbReference>
<feature type="compositionally biased region" description="Acidic residues" evidence="2">
    <location>
        <begin position="318"/>
        <end position="341"/>
    </location>
</feature>
<evidence type="ECO:0000313" key="5">
    <source>
        <dbReference type="Proteomes" id="UP001589595"/>
    </source>
</evidence>
<feature type="region of interest" description="Disordered" evidence="2">
    <location>
        <begin position="293"/>
        <end position="341"/>
    </location>
</feature>
<reference evidence="4" key="1">
    <citation type="submission" date="2024-09" db="EMBL/GenBank/DDBJ databases">
        <authorList>
            <person name="Sun Q."/>
        </authorList>
    </citation>
    <scope>NUCLEOTIDE SEQUENCE [LARGE SCALE GENOMIC DNA]</scope>
    <source>
        <strain evidence="4">JCM 31273</strain>
    </source>
</reference>
<sequence length="589" mass="63418">MKAKSLGYALLALFFVVGLTVPAAAVSTTGGVSAIDGNAAVAATAQENATQNNSSVNVTVGQQLSTVIDVSSDEVQTDFENTAFEVSVEGANEEEQAEAIADRAEELRERAEDIREDYEEATEAYEEGEISKSEYAQRLATLNARATNLLNSYEQLQKRAQNVSALELRAADMNQSLLRASVENLSSVSGTGAAALLKQFTGQSEGEIELETADGLSIEIQSEDGEQSREIERPRDDDRNITVSQADALDTARAALSTPENGSWTLTEAKIKQDEGAYEFAFVLRGADNQTGEAEVSVDGSSGEVFSLEEEIERRGAEDEEDEKEREDEGEDSEDDEDAEDGELAMVVSDGRPGPNATVTITVLSNGAPAENVTVFLNEQVVGTTDANGTVTVTLPESGEAELTAQKGEAEGELEFEFEEEDEESEVFRQLNVDASLADDTVSVAVSYNGSSVANATVYANGQAVGTTNSDGTVTFTIDANSTEELELEVVKGAFEAELEFTVQNGSLTLTEEAHEGDGDKAEDEEEEREADEEDESEGDADADEEDEEEREEEADEEDEEGDDEEDSDEEEEEETETPEDDTDEDDES</sequence>
<dbReference type="EMBL" id="JBHMAJ010000005">
    <property type="protein sequence ID" value="MFB9823828.1"/>
    <property type="molecule type" value="Genomic_DNA"/>
</dbReference>
<feature type="coiled-coil region" evidence="1">
    <location>
        <begin position="90"/>
        <end position="166"/>
    </location>
</feature>
<proteinExistence type="predicted"/>
<dbReference type="AlphaFoldDB" id="A0ABD5MJ16"/>
<keyword evidence="1" id="KW-0175">Coiled coil</keyword>
<keyword evidence="5" id="KW-1185">Reference proteome</keyword>
<evidence type="ECO:0000256" key="2">
    <source>
        <dbReference type="SAM" id="MobiDB-lite"/>
    </source>
</evidence>
<feature type="domain" description="DUF7096" evidence="3">
    <location>
        <begin position="10"/>
        <end position="173"/>
    </location>
</feature>